<dbReference type="SMART" id="SM00028">
    <property type="entry name" value="TPR"/>
    <property type="match status" value="3"/>
</dbReference>
<reference evidence="3" key="1">
    <citation type="journal article" date="2014" name="Front. Microbiol.">
        <title>High frequency of phylogenetically diverse reductive dehalogenase-homologous genes in deep subseafloor sedimentary metagenomes.</title>
        <authorList>
            <person name="Kawai M."/>
            <person name="Futagami T."/>
            <person name="Toyoda A."/>
            <person name="Takaki Y."/>
            <person name="Nishi S."/>
            <person name="Hori S."/>
            <person name="Arai W."/>
            <person name="Tsubouchi T."/>
            <person name="Morono Y."/>
            <person name="Uchiyama I."/>
            <person name="Ito T."/>
            <person name="Fujiyama A."/>
            <person name="Inagaki F."/>
            <person name="Takami H."/>
        </authorList>
    </citation>
    <scope>NUCLEOTIDE SEQUENCE</scope>
    <source>
        <strain evidence="3">Expedition CK06-06</strain>
    </source>
</reference>
<evidence type="ECO:0000256" key="2">
    <source>
        <dbReference type="ARBA" id="ARBA00022803"/>
    </source>
</evidence>
<gene>
    <name evidence="3" type="ORF">S06H3_52117</name>
</gene>
<dbReference type="InterPro" id="IPR051012">
    <property type="entry name" value="CellSynth/LPSAsmb/PSIAsmb"/>
</dbReference>
<dbReference type="PANTHER" id="PTHR45586">
    <property type="entry name" value="TPR REPEAT-CONTAINING PROTEIN PA4667"/>
    <property type="match status" value="1"/>
</dbReference>
<organism evidence="3">
    <name type="scientific">marine sediment metagenome</name>
    <dbReference type="NCBI Taxonomy" id="412755"/>
    <lineage>
        <taxon>unclassified sequences</taxon>
        <taxon>metagenomes</taxon>
        <taxon>ecological metagenomes</taxon>
    </lineage>
</organism>
<accession>X1NDR1</accession>
<dbReference type="AlphaFoldDB" id="X1NDR1"/>
<dbReference type="Gene3D" id="1.25.40.10">
    <property type="entry name" value="Tetratricopeptide repeat domain"/>
    <property type="match status" value="1"/>
</dbReference>
<evidence type="ECO:0000256" key="1">
    <source>
        <dbReference type="ARBA" id="ARBA00022737"/>
    </source>
</evidence>
<proteinExistence type="predicted"/>
<dbReference type="PROSITE" id="PS50005">
    <property type="entry name" value="TPR"/>
    <property type="match status" value="2"/>
</dbReference>
<dbReference type="Pfam" id="PF14559">
    <property type="entry name" value="TPR_19"/>
    <property type="match status" value="1"/>
</dbReference>
<keyword evidence="1" id="KW-0677">Repeat</keyword>
<keyword evidence="2" id="KW-0802">TPR repeat</keyword>
<dbReference type="InterPro" id="IPR011990">
    <property type="entry name" value="TPR-like_helical_dom_sf"/>
</dbReference>
<dbReference type="PANTHER" id="PTHR45586:SF1">
    <property type="entry name" value="LIPOPOLYSACCHARIDE ASSEMBLY PROTEIN B"/>
    <property type="match status" value="1"/>
</dbReference>
<sequence length="168" mass="20075">MYFEDQDYPRAEQQLLKAIHLNPKYAEAYNLLGNLYYRLFYQAEVFDKDRQAAEKYWKRAYNCYQEVRKLKPDFPDPCIGLALLYIDIEEFDKAINLLMKARQSRPDDPWLEAVVHYHLGRCYNAKRQYPEALKEFNAYLRLSPEGPEADAVRMALRLIERKLKKSPE</sequence>
<dbReference type="SUPFAM" id="SSF48452">
    <property type="entry name" value="TPR-like"/>
    <property type="match status" value="1"/>
</dbReference>
<protein>
    <submittedName>
        <fullName evidence="3">Uncharacterized protein</fullName>
    </submittedName>
</protein>
<dbReference type="InterPro" id="IPR019734">
    <property type="entry name" value="TPR_rpt"/>
</dbReference>
<comment type="caution">
    <text evidence="3">The sequence shown here is derived from an EMBL/GenBank/DDBJ whole genome shotgun (WGS) entry which is preliminary data.</text>
</comment>
<evidence type="ECO:0000313" key="3">
    <source>
        <dbReference type="EMBL" id="GAI41758.1"/>
    </source>
</evidence>
<dbReference type="Pfam" id="PF13414">
    <property type="entry name" value="TPR_11"/>
    <property type="match status" value="1"/>
</dbReference>
<dbReference type="EMBL" id="BARV01033119">
    <property type="protein sequence ID" value="GAI41758.1"/>
    <property type="molecule type" value="Genomic_DNA"/>
</dbReference>
<name>X1NDR1_9ZZZZ</name>